<name>F5XPR9_MICPN</name>
<evidence type="ECO:0000256" key="5">
    <source>
        <dbReference type="SAM" id="Phobius"/>
    </source>
</evidence>
<keyword evidence="1" id="KW-0378">Hydrolase</keyword>
<keyword evidence="5" id="KW-1133">Transmembrane helix</keyword>
<accession>F5XPR9</accession>
<dbReference type="EMBL" id="AP012204">
    <property type="protein sequence ID" value="BAK34377.1"/>
    <property type="molecule type" value="Genomic_DNA"/>
</dbReference>
<dbReference type="InterPro" id="IPR029058">
    <property type="entry name" value="AB_hydrolase_fold"/>
</dbReference>
<feature type="transmembrane region" description="Helical" evidence="5">
    <location>
        <begin position="83"/>
        <end position="106"/>
    </location>
</feature>
<dbReference type="AlphaFoldDB" id="F5XPR9"/>
<dbReference type="PANTHER" id="PTHR10272:SF0">
    <property type="entry name" value="PLATELET-ACTIVATING FACTOR ACETYLHYDROLASE"/>
    <property type="match status" value="1"/>
</dbReference>
<dbReference type="Gene3D" id="3.40.50.1820">
    <property type="entry name" value="alpha/beta hydrolase"/>
    <property type="match status" value="1"/>
</dbReference>
<dbReference type="GO" id="GO:0016042">
    <property type="term" value="P:lipid catabolic process"/>
    <property type="evidence" value="ECO:0007669"/>
    <property type="project" value="UniProtKB-KW"/>
</dbReference>
<evidence type="ECO:0000256" key="3">
    <source>
        <dbReference type="ARBA" id="ARBA00023098"/>
    </source>
</evidence>
<dbReference type="Pfam" id="PF03403">
    <property type="entry name" value="PAF-AH_p_II"/>
    <property type="match status" value="2"/>
</dbReference>
<keyword evidence="3" id="KW-0443">Lipid metabolism</keyword>
<dbReference type="eggNOG" id="COG4188">
    <property type="taxonomic scope" value="Bacteria"/>
</dbReference>
<reference evidence="6 7" key="1">
    <citation type="submission" date="2011-05" db="EMBL/GenBank/DDBJ databases">
        <title>Whole genome sequence of Microlunatus phosphovorus NM-1.</title>
        <authorList>
            <person name="Hosoyama A."/>
            <person name="Sasaki K."/>
            <person name="Harada T."/>
            <person name="Igarashi R."/>
            <person name="Kawakoshi A."/>
            <person name="Sasagawa M."/>
            <person name="Fukada J."/>
            <person name="Nakamura S."/>
            <person name="Katano Y."/>
            <person name="Hanada S."/>
            <person name="Kamagata Y."/>
            <person name="Nakamura N."/>
            <person name="Yamazaki S."/>
            <person name="Fujita N."/>
        </authorList>
    </citation>
    <scope>NUCLEOTIDE SEQUENCE [LARGE SCALE GENOMIC DNA]</scope>
    <source>
        <strain evidence="7">ATCC 700054 / DSM 10555 / JCM 9379 / NBRC 101784 / NCIMB 13414 / VKM Ac-1990 / NM-1</strain>
    </source>
</reference>
<dbReference type="Proteomes" id="UP000007947">
    <property type="component" value="Chromosome"/>
</dbReference>
<dbReference type="KEGG" id="mph:MLP_13630"/>
<feature type="region of interest" description="Disordered" evidence="4">
    <location>
        <begin position="1"/>
        <end position="29"/>
    </location>
</feature>
<evidence type="ECO:0000313" key="6">
    <source>
        <dbReference type="EMBL" id="BAK34377.1"/>
    </source>
</evidence>
<evidence type="ECO:0000313" key="7">
    <source>
        <dbReference type="Proteomes" id="UP000007947"/>
    </source>
</evidence>
<evidence type="ECO:0000256" key="4">
    <source>
        <dbReference type="SAM" id="MobiDB-lite"/>
    </source>
</evidence>
<protein>
    <submittedName>
        <fullName evidence="6">Putative esterase</fullName>
    </submittedName>
</protein>
<evidence type="ECO:0000256" key="2">
    <source>
        <dbReference type="ARBA" id="ARBA00022963"/>
    </source>
</evidence>
<keyword evidence="5" id="KW-0472">Membrane</keyword>
<organism evidence="6 7">
    <name type="scientific">Microlunatus phosphovorus (strain ATCC 700054 / DSM 10555 / JCM 9379 / NBRC 101784 / NCIMB 13414 / VKM Ac-1990 / NM-1)</name>
    <dbReference type="NCBI Taxonomy" id="1032480"/>
    <lineage>
        <taxon>Bacteria</taxon>
        <taxon>Bacillati</taxon>
        <taxon>Actinomycetota</taxon>
        <taxon>Actinomycetes</taxon>
        <taxon>Propionibacteriales</taxon>
        <taxon>Propionibacteriaceae</taxon>
        <taxon>Microlunatus</taxon>
    </lineage>
</organism>
<dbReference type="HOGENOM" id="CLU_026278_2_0_11"/>
<dbReference type="PANTHER" id="PTHR10272">
    <property type="entry name" value="PLATELET-ACTIVATING FACTOR ACETYLHYDROLASE"/>
    <property type="match status" value="1"/>
</dbReference>
<keyword evidence="7" id="KW-1185">Reference proteome</keyword>
<keyword evidence="2" id="KW-0442">Lipid degradation</keyword>
<dbReference type="GO" id="GO:0003847">
    <property type="term" value="F:1-alkyl-2-acetylglycerophosphocholine esterase activity"/>
    <property type="evidence" value="ECO:0007669"/>
    <property type="project" value="TreeGrafter"/>
</dbReference>
<dbReference type="STRING" id="1032480.MLP_13630"/>
<feature type="transmembrane region" description="Helical" evidence="5">
    <location>
        <begin position="50"/>
        <end position="71"/>
    </location>
</feature>
<dbReference type="SUPFAM" id="SSF53474">
    <property type="entry name" value="alpha/beta-Hydrolases"/>
    <property type="match status" value="1"/>
</dbReference>
<keyword evidence="5" id="KW-0812">Transmembrane</keyword>
<proteinExistence type="predicted"/>
<sequence>MARSPSCPPRDFSDHGPTRSRPQVDGWPTASNDAIDVMSTAGLLMIAPRWQVVAVLTGVAILLPLLIRAIPRRSKPRGARPRWRVVLPTSAALVAIGVGITGLWALPVPELPRPTGPYDVGTTVREWTDPARPEVATPDPDDWRTVVVQLWYPAQPVLPGVERARYLGGTDQEANTISRGLADYLGVPAVLLDGLPRAHGHAVPDSPVASSGGPFPVVLFSPGLGGIRTQNTAWAEDLASRGYVVAALDHPYDSAVVVLRDDRTITTTVAATGDDAEDERRANGWTDIRAADLRFVLDQLELLNRNPDGFPPAGQLNTRLAAATGHSLGGAAALQAARQDHRFAAIIDLDGFPRDPVSAPLPQPILAVAHPLDSGESPAYLPRLTQVLKLSSKKSCLLTVPGTEHLTFTDAPLFLPPLPSLVGALGRSEGPQLTSNISAVFLDATLKNEGGPGAHLSMYGDLSCYRSGRPLPP</sequence>
<gene>
    <name evidence="6" type="ordered locus">MLP_13630</name>
</gene>
<evidence type="ECO:0000256" key="1">
    <source>
        <dbReference type="ARBA" id="ARBA00022801"/>
    </source>
</evidence>